<name>A0A8S9JN70_BRACR</name>
<dbReference type="GO" id="GO:0022857">
    <property type="term" value="F:transmembrane transporter activity"/>
    <property type="evidence" value="ECO:0007669"/>
    <property type="project" value="InterPro"/>
</dbReference>
<feature type="signal peptide" evidence="6">
    <location>
        <begin position="1"/>
        <end position="26"/>
    </location>
</feature>
<comment type="caution">
    <text evidence="7">The sequence shown here is derived from an EMBL/GenBank/DDBJ whole genome shotgun (WGS) entry which is preliminary data.</text>
</comment>
<sequence length="102" mass="10888">MNSTGHLVDLGMMVLWLTAMLPQVKPSPCVASTVTKCSSTAATSSQLALLYFTFALTSIGSGGIRPCSLAFGADQLDNKENPKNERVLESFFGWYYASSSVA</sequence>
<proteinExistence type="inferred from homology"/>
<dbReference type="InterPro" id="IPR036259">
    <property type="entry name" value="MFS_trans_sf"/>
</dbReference>
<evidence type="ECO:0000313" key="8">
    <source>
        <dbReference type="Proteomes" id="UP000712281"/>
    </source>
</evidence>
<keyword evidence="6" id="KW-0732">Signal</keyword>
<evidence type="ECO:0000256" key="6">
    <source>
        <dbReference type="SAM" id="SignalP"/>
    </source>
</evidence>
<feature type="chain" id="PRO_5035792477" evidence="6">
    <location>
        <begin position="27"/>
        <end position="102"/>
    </location>
</feature>
<dbReference type="Pfam" id="PF00854">
    <property type="entry name" value="PTR2"/>
    <property type="match status" value="1"/>
</dbReference>
<evidence type="ECO:0000256" key="4">
    <source>
        <dbReference type="ARBA" id="ARBA00022989"/>
    </source>
</evidence>
<dbReference type="Gene3D" id="1.20.1250.20">
    <property type="entry name" value="MFS general substrate transporter like domains"/>
    <property type="match status" value="1"/>
</dbReference>
<gene>
    <name evidence="7" type="ORF">F2Q68_00006755</name>
</gene>
<keyword evidence="3" id="KW-0812">Transmembrane</keyword>
<dbReference type="EMBL" id="QGKW02001660">
    <property type="protein sequence ID" value="KAF2583575.1"/>
    <property type="molecule type" value="Genomic_DNA"/>
</dbReference>
<dbReference type="GO" id="GO:0016020">
    <property type="term" value="C:membrane"/>
    <property type="evidence" value="ECO:0007669"/>
    <property type="project" value="UniProtKB-SubCell"/>
</dbReference>
<dbReference type="PANTHER" id="PTHR11654">
    <property type="entry name" value="OLIGOPEPTIDE TRANSPORTER-RELATED"/>
    <property type="match status" value="1"/>
</dbReference>
<dbReference type="AlphaFoldDB" id="A0A8S9JN70"/>
<keyword evidence="4" id="KW-1133">Transmembrane helix</keyword>
<evidence type="ECO:0000313" key="7">
    <source>
        <dbReference type="EMBL" id="KAF2583575.1"/>
    </source>
</evidence>
<keyword evidence="5" id="KW-0472">Membrane</keyword>
<dbReference type="InterPro" id="IPR000109">
    <property type="entry name" value="POT_fam"/>
</dbReference>
<reference evidence="7" key="1">
    <citation type="submission" date="2019-12" db="EMBL/GenBank/DDBJ databases">
        <title>Genome sequencing and annotation of Brassica cretica.</title>
        <authorList>
            <person name="Studholme D.J."/>
            <person name="Sarris P.F."/>
        </authorList>
    </citation>
    <scope>NUCLEOTIDE SEQUENCE</scope>
    <source>
        <strain evidence="7">PFS-001/15</strain>
        <tissue evidence="7">Leaf</tissue>
    </source>
</reference>
<comment type="similarity">
    <text evidence="2">Belongs to the major facilitator superfamily. Proton-dependent oligopeptide transporter (POT/PTR) (TC 2.A.17) family.</text>
</comment>
<evidence type="ECO:0000256" key="2">
    <source>
        <dbReference type="ARBA" id="ARBA00005982"/>
    </source>
</evidence>
<evidence type="ECO:0000256" key="1">
    <source>
        <dbReference type="ARBA" id="ARBA00004141"/>
    </source>
</evidence>
<dbReference type="Proteomes" id="UP000712281">
    <property type="component" value="Unassembled WGS sequence"/>
</dbReference>
<accession>A0A8S9JN70</accession>
<protein>
    <submittedName>
        <fullName evidence="7">Uncharacterized protein</fullName>
    </submittedName>
</protein>
<organism evidence="7 8">
    <name type="scientific">Brassica cretica</name>
    <name type="common">Mustard</name>
    <dbReference type="NCBI Taxonomy" id="69181"/>
    <lineage>
        <taxon>Eukaryota</taxon>
        <taxon>Viridiplantae</taxon>
        <taxon>Streptophyta</taxon>
        <taxon>Embryophyta</taxon>
        <taxon>Tracheophyta</taxon>
        <taxon>Spermatophyta</taxon>
        <taxon>Magnoliopsida</taxon>
        <taxon>eudicotyledons</taxon>
        <taxon>Gunneridae</taxon>
        <taxon>Pentapetalae</taxon>
        <taxon>rosids</taxon>
        <taxon>malvids</taxon>
        <taxon>Brassicales</taxon>
        <taxon>Brassicaceae</taxon>
        <taxon>Brassiceae</taxon>
        <taxon>Brassica</taxon>
    </lineage>
</organism>
<evidence type="ECO:0000256" key="3">
    <source>
        <dbReference type="ARBA" id="ARBA00022692"/>
    </source>
</evidence>
<evidence type="ECO:0000256" key="5">
    <source>
        <dbReference type="ARBA" id="ARBA00023136"/>
    </source>
</evidence>
<comment type="subcellular location">
    <subcellularLocation>
        <location evidence="1">Membrane</location>
        <topology evidence="1">Multi-pass membrane protein</topology>
    </subcellularLocation>
</comment>